<dbReference type="Proteomes" id="UP000237000">
    <property type="component" value="Unassembled WGS sequence"/>
</dbReference>
<protein>
    <submittedName>
        <fullName evidence="1">Uncharacterized protein</fullName>
    </submittedName>
</protein>
<evidence type="ECO:0000313" key="2">
    <source>
        <dbReference type="Proteomes" id="UP000237000"/>
    </source>
</evidence>
<name>A0A2P5EKF9_TREOI</name>
<comment type="caution">
    <text evidence="1">The sequence shown here is derived from an EMBL/GenBank/DDBJ whole genome shotgun (WGS) entry which is preliminary data.</text>
</comment>
<gene>
    <name evidence="1" type="ORF">TorRG33x02_181080</name>
</gene>
<reference evidence="2" key="1">
    <citation type="submission" date="2016-06" db="EMBL/GenBank/DDBJ databases">
        <title>Parallel loss of symbiosis genes in relatives of nitrogen-fixing non-legume Parasponia.</title>
        <authorList>
            <person name="Van Velzen R."/>
            <person name="Holmer R."/>
            <person name="Bu F."/>
            <person name="Rutten L."/>
            <person name="Van Zeijl A."/>
            <person name="Liu W."/>
            <person name="Santuari L."/>
            <person name="Cao Q."/>
            <person name="Sharma T."/>
            <person name="Shen D."/>
            <person name="Roswanjaya Y."/>
            <person name="Wardhani T."/>
            <person name="Kalhor M.S."/>
            <person name="Jansen J."/>
            <person name="Van den Hoogen J."/>
            <person name="Gungor B."/>
            <person name="Hartog M."/>
            <person name="Hontelez J."/>
            <person name="Verver J."/>
            <person name="Yang W.-C."/>
            <person name="Schijlen E."/>
            <person name="Repin R."/>
            <person name="Schilthuizen M."/>
            <person name="Schranz E."/>
            <person name="Heidstra R."/>
            <person name="Miyata K."/>
            <person name="Fedorova E."/>
            <person name="Kohlen W."/>
            <person name="Bisseling T."/>
            <person name="Smit S."/>
            <person name="Geurts R."/>
        </authorList>
    </citation>
    <scope>NUCLEOTIDE SEQUENCE [LARGE SCALE GENOMIC DNA]</scope>
    <source>
        <strain evidence="2">cv. RG33-2</strain>
    </source>
</reference>
<dbReference type="InParanoid" id="A0A2P5EKF9"/>
<dbReference type="OrthoDB" id="10364250at2759"/>
<accession>A0A2P5EKF9</accession>
<dbReference type="AlphaFoldDB" id="A0A2P5EKF9"/>
<sequence>MEEKLDMILPWGSVAPTKNFGYIMTLDFLFKHFHLSPEPTLQVLPSQN</sequence>
<proteinExistence type="predicted"/>
<dbReference type="EMBL" id="JXTC01000137">
    <property type="protein sequence ID" value="PON86058.1"/>
    <property type="molecule type" value="Genomic_DNA"/>
</dbReference>
<evidence type="ECO:0000313" key="1">
    <source>
        <dbReference type="EMBL" id="PON86058.1"/>
    </source>
</evidence>
<keyword evidence="2" id="KW-1185">Reference proteome</keyword>
<organism evidence="1 2">
    <name type="scientific">Trema orientale</name>
    <name type="common">Charcoal tree</name>
    <name type="synonym">Celtis orientalis</name>
    <dbReference type="NCBI Taxonomy" id="63057"/>
    <lineage>
        <taxon>Eukaryota</taxon>
        <taxon>Viridiplantae</taxon>
        <taxon>Streptophyta</taxon>
        <taxon>Embryophyta</taxon>
        <taxon>Tracheophyta</taxon>
        <taxon>Spermatophyta</taxon>
        <taxon>Magnoliopsida</taxon>
        <taxon>eudicotyledons</taxon>
        <taxon>Gunneridae</taxon>
        <taxon>Pentapetalae</taxon>
        <taxon>rosids</taxon>
        <taxon>fabids</taxon>
        <taxon>Rosales</taxon>
        <taxon>Cannabaceae</taxon>
        <taxon>Trema</taxon>
    </lineage>
</organism>